<reference evidence="2 3" key="1">
    <citation type="journal article" date="2015" name="Sci. Rep.">
        <title>Genome of the facultative scuticociliatosis pathogen Pseudocohnilembus persalinus provides insight into its virulence through horizontal gene transfer.</title>
        <authorList>
            <person name="Xiong J."/>
            <person name="Wang G."/>
            <person name="Cheng J."/>
            <person name="Tian M."/>
            <person name="Pan X."/>
            <person name="Warren A."/>
            <person name="Jiang C."/>
            <person name="Yuan D."/>
            <person name="Miao W."/>
        </authorList>
    </citation>
    <scope>NUCLEOTIDE SEQUENCE [LARGE SCALE GENOMIC DNA]</scope>
    <source>
        <strain evidence="2">36N120E</strain>
    </source>
</reference>
<dbReference type="EMBL" id="LDAU01000082">
    <property type="protein sequence ID" value="KRX07625.1"/>
    <property type="molecule type" value="Genomic_DNA"/>
</dbReference>
<evidence type="ECO:0000313" key="2">
    <source>
        <dbReference type="EMBL" id="KRX07625.1"/>
    </source>
</evidence>
<dbReference type="AlphaFoldDB" id="A0A0V0QZ58"/>
<proteinExistence type="predicted"/>
<protein>
    <submittedName>
        <fullName evidence="2">Uncharacterized protein</fullName>
    </submittedName>
</protein>
<name>A0A0V0QZ58_PSEPJ</name>
<dbReference type="InParanoid" id="A0A0V0QZ58"/>
<sequence length="726" mass="86481">MNPKINNNIVNNYKPDSRQSVQFLNTQNSFNYKTQNNLFSKNPNTIQEEEQHVNEKRSNFHQMISSLNDQTNEIAHLISKTSLKNTQFVKEQEEKNKNQLKQSNYLNKKENFADSVGEYEYSLKNPNQNQNNQIQSPNFLRPRVQSNLAYNYQSLNKSPNTSQVKFPKLPQRPRVLTQMDNTQTNLNNLKTLNSFGILSPNLTNAISFKQNVIPYQQTNKKYKNIPSQSNRESQQSIRQQKQNHYSSMDENDLNYYNYQLYNNGQAQSVRNKKQVSRLSTLEHGSIEIADKQRKYIKFNSKQANDKFKAQRSVSLQNQKSFRYKKRPQWNSDIHVDENLLNFDNSSKKKKKQKKHKISPIKDLNSIQLNQISIKKTHSSKYEPLQRPKLRPLQNRQSLENLYTISQNQYENYQYQEKAKNKKKHQKKLKKKLKKQIFFNSQNLDTQYMVEKYNKQVQMQNEHSNQLKEYSYFRKDNVVNDKQRDSFYQENNNDFTYTGGLQLAKTQKANNEMLFAQKSDEYYNNYFQVFGQLIQTQCQEQLRIQDGVYKKMVDEPELSKQQDLFGQFKEYFEMTLNKHDQIISHLKKQHQIGRQFYIPSNLNDIKDINILKIQQQQKQQQKKLEQQRQTQNQSVELNKEQNNPKKTLFYSVQQNQQSVESIQQSSSLSPSKSIYKNQNQIQEKVDGDEFENEYNQTFNEIKNKRQQQFNSAEILIDDNLIQQQYTK</sequence>
<evidence type="ECO:0000313" key="3">
    <source>
        <dbReference type="Proteomes" id="UP000054937"/>
    </source>
</evidence>
<keyword evidence="3" id="KW-1185">Reference proteome</keyword>
<dbReference type="Proteomes" id="UP000054937">
    <property type="component" value="Unassembled WGS sequence"/>
</dbReference>
<organism evidence="2 3">
    <name type="scientific">Pseudocohnilembus persalinus</name>
    <name type="common">Ciliate</name>
    <dbReference type="NCBI Taxonomy" id="266149"/>
    <lineage>
        <taxon>Eukaryota</taxon>
        <taxon>Sar</taxon>
        <taxon>Alveolata</taxon>
        <taxon>Ciliophora</taxon>
        <taxon>Intramacronucleata</taxon>
        <taxon>Oligohymenophorea</taxon>
        <taxon>Scuticociliatia</taxon>
        <taxon>Philasterida</taxon>
        <taxon>Pseudocohnilembidae</taxon>
        <taxon>Pseudocohnilembus</taxon>
    </lineage>
</organism>
<feature type="region of interest" description="Disordered" evidence="1">
    <location>
        <begin position="620"/>
        <end position="643"/>
    </location>
</feature>
<evidence type="ECO:0000256" key="1">
    <source>
        <dbReference type="SAM" id="MobiDB-lite"/>
    </source>
</evidence>
<comment type="caution">
    <text evidence="2">The sequence shown here is derived from an EMBL/GenBank/DDBJ whole genome shotgun (WGS) entry which is preliminary data.</text>
</comment>
<gene>
    <name evidence="2" type="ORF">PPERSA_11174</name>
</gene>
<feature type="region of interest" description="Disordered" evidence="1">
    <location>
        <begin position="222"/>
        <end position="245"/>
    </location>
</feature>
<accession>A0A0V0QZ58</accession>